<gene>
    <name evidence="2" type="ORF">BGT96224_5220B</name>
    <name evidence="3" type="ORF">BGT96224V2_LOCUS6392</name>
</gene>
<dbReference type="EMBL" id="KE375199">
    <property type="protein sequence ID" value="EPQ62029.1"/>
    <property type="molecule type" value="Genomic_DNA"/>
</dbReference>
<name>A0A061HHX2_BLUGR</name>
<dbReference type="EMBL" id="UIGY01000226">
    <property type="protein sequence ID" value="SUZ13221.1"/>
    <property type="molecule type" value="Genomic_DNA"/>
</dbReference>
<feature type="compositionally biased region" description="Polar residues" evidence="1">
    <location>
        <begin position="30"/>
        <end position="43"/>
    </location>
</feature>
<reference evidence="2" key="2">
    <citation type="submission" date="2013-01" db="EMBL/GenBank/DDBJ databases">
        <title>The wheat powdery mildew genome reveals unique evolution of an obligate biotroph.</title>
        <authorList>
            <person name="Oberhaensli S."/>
            <person name="Wicker T."/>
            <person name="Keller B."/>
        </authorList>
    </citation>
    <scope>NUCLEOTIDE SEQUENCE</scope>
    <source>
        <strain evidence="2">96224</strain>
    </source>
</reference>
<reference evidence="4" key="1">
    <citation type="journal article" date="2013" name="Nat. Genet.">
        <title>The wheat powdery mildew genome shows the unique evolution of an obligate biotroph.</title>
        <authorList>
            <person name="Wicker T."/>
            <person name="Oberhaensli S."/>
            <person name="Parlange F."/>
            <person name="Buchmann J.P."/>
            <person name="Shatalina M."/>
            <person name="Roffler S."/>
            <person name="Ben-David R."/>
            <person name="Dolezel J."/>
            <person name="Simkova H."/>
            <person name="Schulze-Lefert P."/>
            <person name="Spanu P.D."/>
            <person name="Bruggmann R."/>
            <person name="Amselem J."/>
            <person name="Quesneville H."/>
            <person name="Ver Loren van Themaat E."/>
            <person name="Paape T."/>
            <person name="Shimizu K.K."/>
            <person name="Keller B."/>
        </authorList>
    </citation>
    <scope>NUCLEOTIDE SEQUENCE [LARGE SCALE GENOMIC DNA]</scope>
    <source>
        <strain evidence="4">96224</strain>
    </source>
</reference>
<organism evidence="3">
    <name type="scientific">Blumeria graminis f. sp. tritici 96224</name>
    <dbReference type="NCBI Taxonomy" id="1268274"/>
    <lineage>
        <taxon>Eukaryota</taxon>
        <taxon>Fungi</taxon>
        <taxon>Dikarya</taxon>
        <taxon>Ascomycota</taxon>
        <taxon>Pezizomycotina</taxon>
        <taxon>Leotiomycetes</taxon>
        <taxon>Erysiphales</taxon>
        <taxon>Erysiphaceae</taxon>
        <taxon>Blumeria</taxon>
    </lineage>
</organism>
<evidence type="ECO:0000313" key="3">
    <source>
        <dbReference type="EMBL" id="SUZ13221.1"/>
    </source>
</evidence>
<proteinExistence type="predicted"/>
<dbReference type="HOGENOM" id="CLU_2589411_0_0_1"/>
<dbReference type="AlphaFoldDB" id="A0A061HHX2"/>
<reference evidence="3" key="3">
    <citation type="submission" date="2018-07" db="EMBL/GenBank/DDBJ databases">
        <authorList>
            <person name="Quirk P.G."/>
            <person name="Krulwich T.A."/>
        </authorList>
    </citation>
    <scope>NUCLEOTIDE SEQUENCE</scope>
    <source>
        <strain evidence="3">96224</strain>
    </source>
</reference>
<evidence type="ECO:0000256" key="1">
    <source>
        <dbReference type="SAM" id="MobiDB-lite"/>
    </source>
</evidence>
<sequence>MMRGAANIRGRGGHQNYQPPRGGSRGRGGTPNSAGLNRGNLASNVGAPFNPIGSVGTKRIRDEVAIAGPHENGGKRPRGG</sequence>
<evidence type="ECO:0000313" key="4">
    <source>
        <dbReference type="Proteomes" id="UP000053110"/>
    </source>
</evidence>
<evidence type="ECO:0000313" key="2">
    <source>
        <dbReference type="EMBL" id="EPQ62029.1"/>
    </source>
</evidence>
<protein>
    <submittedName>
        <fullName evidence="3">Bgt-5220-2</fullName>
    </submittedName>
</protein>
<dbReference type="Proteomes" id="UP000053110">
    <property type="component" value="Unassembled WGS sequence"/>
</dbReference>
<feature type="region of interest" description="Disordered" evidence="1">
    <location>
        <begin position="1"/>
        <end position="80"/>
    </location>
</feature>
<accession>A0A061HHX2</accession>